<evidence type="ECO:0000313" key="1">
    <source>
        <dbReference type="EMBL" id="KAG2314316.1"/>
    </source>
</evidence>
<name>A0A8X7VN43_BRACI</name>
<keyword evidence="2" id="KW-1185">Reference proteome</keyword>
<proteinExistence type="predicted"/>
<dbReference type="Proteomes" id="UP000886595">
    <property type="component" value="Unassembled WGS sequence"/>
</dbReference>
<sequence>MPTQKIRKMCWIAWSSLTLPKYARGLCNDLYKELTRGHEKTGLTGNSQYIPEEITSI</sequence>
<accession>A0A8X7VN43</accession>
<protein>
    <submittedName>
        <fullName evidence="1">Uncharacterized protein</fullName>
    </submittedName>
</protein>
<reference evidence="1 2" key="1">
    <citation type="submission" date="2020-02" db="EMBL/GenBank/DDBJ databases">
        <authorList>
            <person name="Ma Q."/>
            <person name="Huang Y."/>
            <person name="Song X."/>
            <person name="Pei D."/>
        </authorList>
    </citation>
    <scope>NUCLEOTIDE SEQUENCE [LARGE SCALE GENOMIC DNA]</scope>
    <source>
        <strain evidence="1">Sxm20200214</strain>
        <tissue evidence="1">Leaf</tissue>
    </source>
</reference>
<comment type="caution">
    <text evidence="1">The sequence shown here is derived from an EMBL/GenBank/DDBJ whole genome shotgun (WGS) entry which is preliminary data.</text>
</comment>
<gene>
    <name evidence="1" type="ORF">Bca52824_017438</name>
</gene>
<evidence type="ECO:0000313" key="2">
    <source>
        <dbReference type="Proteomes" id="UP000886595"/>
    </source>
</evidence>
<dbReference type="AlphaFoldDB" id="A0A8X7VN43"/>
<organism evidence="1 2">
    <name type="scientific">Brassica carinata</name>
    <name type="common">Ethiopian mustard</name>
    <name type="synonym">Abyssinian cabbage</name>
    <dbReference type="NCBI Taxonomy" id="52824"/>
    <lineage>
        <taxon>Eukaryota</taxon>
        <taxon>Viridiplantae</taxon>
        <taxon>Streptophyta</taxon>
        <taxon>Embryophyta</taxon>
        <taxon>Tracheophyta</taxon>
        <taxon>Spermatophyta</taxon>
        <taxon>Magnoliopsida</taxon>
        <taxon>eudicotyledons</taxon>
        <taxon>Gunneridae</taxon>
        <taxon>Pentapetalae</taxon>
        <taxon>rosids</taxon>
        <taxon>malvids</taxon>
        <taxon>Brassicales</taxon>
        <taxon>Brassicaceae</taxon>
        <taxon>Brassiceae</taxon>
        <taxon>Brassica</taxon>
    </lineage>
</organism>
<dbReference type="EMBL" id="JAAMPC010000004">
    <property type="protein sequence ID" value="KAG2314316.1"/>
    <property type="molecule type" value="Genomic_DNA"/>
</dbReference>